<evidence type="ECO:0000313" key="1">
    <source>
        <dbReference type="EMBL" id="KAI4831136.1"/>
    </source>
</evidence>
<proteinExistence type="predicted"/>
<keyword evidence="2" id="KW-1185">Reference proteome</keyword>
<name>A0ACB9XWM6_CHAAC</name>
<evidence type="ECO:0000313" key="2">
    <source>
        <dbReference type="Proteomes" id="UP001057452"/>
    </source>
</evidence>
<protein>
    <submittedName>
        <fullName evidence="1">Uncharacterized protein</fullName>
    </submittedName>
</protein>
<organism evidence="1 2">
    <name type="scientific">Chaenocephalus aceratus</name>
    <name type="common">Blackfin icefish</name>
    <name type="synonym">Chaenichthys aceratus</name>
    <dbReference type="NCBI Taxonomy" id="36190"/>
    <lineage>
        <taxon>Eukaryota</taxon>
        <taxon>Metazoa</taxon>
        <taxon>Chordata</taxon>
        <taxon>Craniata</taxon>
        <taxon>Vertebrata</taxon>
        <taxon>Euteleostomi</taxon>
        <taxon>Actinopterygii</taxon>
        <taxon>Neopterygii</taxon>
        <taxon>Teleostei</taxon>
        <taxon>Neoteleostei</taxon>
        <taxon>Acanthomorphata</taxon>
        <taxon>Eupercaria</taxon>
        <taxon>Perciformes</taxon>
        <taxon>Notothenioidei</taxon>
        <taxon>Channichthyidae</taxon>
        <taxon>Chaenocephalus</taxon>
    </lineage>
</organism>
<reference evidence="1" key="1">
    <citation type="submission" date="2022-05" db="EMBL/GenBank/DDBJ databases">
        <title>Chromosome-level genome of Chaenocephalus aceratus.</title>
        <authorList>
            <person name="Park H."/>
        </authorList>
    </citation>
    <scope>NUCLEOTIDE SEQUENCE</scope>
    <source>
        <strain evidence="1">KU_202001</strain>
    </source>
</reference>
<dbReference type="EMBL" id="CM043787">
    <property type="protein sequence ID" value="KAI4831136.1"/>
    <property type="molecule type" value="Genomic_DNA"/>
</dbReference>
<comment type="caution">
    <text evidence="1">The sequence shown here is derived from an EMBL/GenBank/DDBJ whole genome shotgun (WGS) entry which is preliminary data.</text>
</comment>
<accession>A0ACB9XWM6</accession>
<sequence>MDSETDNVTFGPSTGNQRIERWWLTLRSECVQFWMDLFDKLSVDGYFSDNFLDKSLIQFCFLQIIQEELDEVVLRWNNHRVRQVHNSRSPHGCPSILHAVPHLAEIACTTWTWRKFKQLMNNELDH</sequence>
<gene>
    <name evidence="1" type="ORF">KUCAC02_002731</name>
</gene>
<dbReference type="Proteomes" id="UP001057452">
    <property type="component" value="Chromosome 3"/>
</dbReference>